<organism evidence="2 3">
    <name type="scientific">Rhamnusium bicolor</name>
    <dbReference type="NCBI Taxonomy" id="1586634"/>
    <lineage>
        <taxon>Eukaryota</taxon>
        <taxon>Metazoa</taxon>
        <taxon>Ecdysozoa</taxon>
        <taxon>Arthropoda</taxon>
        <taxon>Hexapoda</taxon>
        <taxon>Insecta</taxon>
        <taxon>Pterygota</taxon>
        <taxon>Neoptera</taxon>
        <taxon>Endopterygota</taxon>
        <taxon>Coleoptera</taxon>
        <taxon>Polyphaga</taxon>
        <taxon>Cucujiformia</taxon>
        <taxon>Chrysomeloidea</taxon>
        <taxon>Cerambycidae</taxon>
        <taxon>Lepturinae</taxon>
        <taxon>Rhagiini</taxon>
        <taxon>Rhamnusium</taxon>
    </lineage>
</organism>
<accession>A0AAV8YE44</accession>
<proteinExistence type="predicted"/>
<sequence length="422" mass="47225">MKSPDKKNSYVGFSAYDGDVFQNFNGNFGVSYQDLSIFKDDHLDTLKTSPLIDHFIKNKKQRQTNDTYTAVTKILNIDTHQECDRQSNFKTSSCSEPNLLQTISRNSEPANNTVFVSSVPKDLNFISEFTNSACSSGANSIAVKDWNLADLHSGIFFENNELNIDNITTIVSAIEEEDMSHYKREGSYTEAMSNRVDLSDDEHSLYNKRKPKLPKSPISAVSSTQNLHQSRDKFQALADEAFTSTPISSTEKRNVASTPNLAVANQLEPIPAFFDEERRKSVQDIRRKGSIIKSSTSTSGMSDAEEKTLTSVKSFNGSNNSKGVHFSPVVSEVNWRDDSVSTVTPDRESSYSFDSSSPERHPSPPKEIVKPKARLGTPARLSLSQPDLSDNDSCKREFEDSLKSLRHDYSKSQPDVSRIKRR</sequence>
<feature type="compositionally biased region" description="Basic and acidic residues" evidence="1">
    <location>
        <begin position="340"/>
        <end position="349"/>
    </location>
</feature>
<name>A0AAV8YE44_9CUCU</name>
<dbReference type="EMBL" id="JANEYF010002191">
    <property type="protein sequence ID" value="KAJ8949940.1"/>
    <property type="molecule type" value="Genomic_DNA"/>
</dbReference>
<keyword evidence="3" id="KW-1185">Reference proteome</keyword>
<evidence type="ECO:0000313" key="2">
    <source>
        <dbReference type="EMBL" id="KAJ8949940.1"/>
    </source>
</evidence>
<gene>
    <name evidence="2" type="ORF">NQ314_008091</name>
</gene>
<protein>
    <submittedName>
        <fullName evidence="2">Uncharacterized protein</fullName>
    </submittedName>
</protein>
<feature type="compositionally biased region" description="Basic and acidic residues" evidence="1">
    <location>
        <begin position="357"/>
        <end position="370"/>
    </location>
</feature>
<feature type="non-terminal residue" evidence="2">
    <location>
        <position position="422"/>
    </location>
</feature>
<dbReference type="Proteomes" id="UP001162156">
    <property type="component" value="Unassembled WGS sequence"/>
</dbReference>
<dbReference type="AlphaFoldDB" id="A0AAV8YE44"/>
<evidence type="ECO:0000313" key="3">
    <source>
        <dbReference type="Proteomes" id="UP001162156"/>
    </source>
</evidence>
<reference evidence="2" key="1">
    <citation type="journal article" date="2023" name="Insect Mol. Biol.">
        <title>Genome sequencing provides insights into the evolution of gene families encoding plant cell wall-degrading enzymes in longhorned beetles.</title>
        <authorList>
            <person name="Shin N.R."/>
            <person name="Okamura Y."/>
            <person name="Kirsch R."/>
            <person name="Pauchet Y."/>
        </authorList>
    </citation>
    <scope>NUCLEOTIDE SEQUENCE</scope>
    <source>
        <strain evidence="2">RBIC_L_NR</strain>
    </source>
</reference>
<evidence type="ECO:0000256" key="1">
    <source>
        <dbReference type="SAM" id="MobiDB-lite"/>
    </source>
</evidence>
<comment type="caution">
    <text evidence="2">The sequence shown here is derived from an EMBL/GenBank/DDBJ whole genome shotgun (WGS) entry which is preliminary data.</text>
</comment>
<feature type="region of interest" description="Disordered" evidence="1">
    <location>
        <begin position="340"/>
        <end position="395"/>
    </location>
</feature>